<organism evidence="2 3">
    <name type="scientific">Neodothiora populina</name>
    <dbReference type="NCBI Taxonomy" id="2781224"/>
    <lineage>
        <taxon>Eukaryota</taxon>
        <taxon>Fungi</taxon>
        <taxon>Dikarya</taxon>
        <taxon>Ascomycota</taxon>
        <taxon>Pezizomycotina</taxon>
        <taxon>Dothideomycetes</taxon>
        <taxon>Dothideomycetidae</taxon>
        <taxon>Dothideales</taxon>
        <taxon>Dothioraceae</taxon>
        <taxon>Neodothiora</taxon>
    </lineage>
</organism>
<feature type="region of interest" description="Disordered" evidence="1">
    <location>
        <begin position="57"/>
        <end position="107"/>
    </location>
</feature>
<comment type="caution">
    <text evidence="2">The sequence shown here is derived from an EMBL/GenBank/DDBJ whole genome shotgun (WGS) entry which is preliminary data.</text>
</comment>
<dbReference type="RefSeq" id="XP_069202095.1">
    <property type="nucleotide sequence ID" value="XM_069343542.1"/>
</dbReference>
<proteinExistence type="predicted"/>
<sequence>MNLSHDLEEWHPDTSSEPPHLAAHCSPTAEIYDTYFHYGWPADFDKEGCRARLLELRKQDDKGRRRQMRQSEDGASDSDDEVPTSAPSTGTARPLTGGAPPRKPQKV</sequence>
<reference evidence="2 3" key="1">
    <citation type="submission" date="2024-07" db="EMBL/GenBank/DDBJ databases">
        <title>Draft sequence of the Neodothiora populina.</title>
        <authorList>
            <person name="Drown D.D."/>
            <person name="Schuette U.S."/>
            <person name="Buechlein A.B."/>
            <person name="Rusch D.R."/>
            <person name="Winton L.W."/>
            <person name="Adams G.A."/>
        </authorList>
    </citation>
    <scope>NUCLEOTIDE SEQUENCE [LARGE SCALE GENOMIC DNA]</scope>
    <source>
        <strain evidence="2 3">CPC 39397</strain>
    </source>
</reference>
<gene>
    <name evidence="2" type="ORF">AAFC00_003984</name>
</gene>
<keyword evidence="3" id="KW-1185">Reference proteome</keyword>
<protein>
    <submittedName>
        <fullName evidence="2">Uncharacterized protein</fullName>
    </submittedName>
</protein>
<accession>A0ABR3PI50</accession>
<feature type="compositionally biased region" description="Basic and acidic residues" evidence="1">
    <location>
        <begin position="1"/>
        <end position="14"/>
    </location>
</feature>
<evidence type="ECO:0000313" key="3">
    <source>
        <dbReference type="Proteomes" id="UP001562354"/>
    </source>
</evidence>
<evidence type="ECO:0000313" key="2">
    <source>
        <dbReference type="EMBL" id="KAL1305822.1"/>
    </source>
</evidence>
<feature type="region of interest" description="Disordered" evidence="1">
    <location>
        <begin position="1"/>
        <end position="22"/>
    </location>
</feature>
<dbReference type="EMBL" id="JBFMKM010000005">
    <property type="protein sequence ID" value="KAL1305822.1"/>
    <property type="molecule type" value="Genomic_DNA"/>
</dbReference>
<evidence type="ECO:0000256" key="1">
    <source>
        <dbReference type="SAM" id="MobiDB-lite"/>
    </source>
</evidence>
<name>A0ABR3PI50_9PEZI</name>
<dbReference type="Proteomes" id="UP001562354">
    <property type="component" value="Unassembled WGS sequence"/>
</dbReference>
<dbReference type="GeneID" id="95977684"/>